<gene>
    <name evidence="1" type="ORF">ASPWEDRAFT_41546</name>
</gene>
<dbReference type="VEuPathDB" id="FungiDB:ASPWEDRAFT_41546"/>
<name>A0A1L9RFP4_ASPWE</name>
<dbReference type="AlphaFoldDB" id="A0A1L9RFP4"/>
<dbReference type="RefSeq" id="XP_040687369.1">
    <property type="nucleotide sequence ID" value="XM_040835581.1"/>
</dbReference>
<reference evidence="2" key="1">
    <citation type="journal article" date="2017" name="Genome Biol.">
        <title>Comparative genomics reveals high biological diversity and specific adaptations in the industrially and medically important fungal genus Aspergillus.</title>
        <authorList>
            <person name="de Vries R.P."/>
            <person name="Riley R."/>
            <person name="Wiebenga A."/>
            <person name="Aguilar-Osorio G."/>
            <person name="Amillis S."/>
            <person name="Uchima C.A."/>
            <person name="Anderluh G."/>
            <person name="Asadollahi M."/>
            <person name="Askin M."/>
            <person name="Barry K."/>
            <person name="Battaglia E."/>
            <person name="Bayram O."/>
            <person name="Benocci T."/>
            <person name="Braus-Stromeyer S.A."/>
            <person name="Caldana C."/>
            <person name="Canovas D."/>
            <person name="Cerqueira G.C."/>
            <person name="Chen F."/>
            <person name="Chen W."/>
            <person name="Choi C."/>
            <person name="Clum A."/>
            <person name="Dos Santos R.A."/>
            <person name="Damasio A.R."/>
            <person name="Diallinas G."/>
            <person name="Emri T."/>
            <person name="Fekete E."/>
            <person name="Flipphi M."/>
            <person name="Freyberg S."/>
            <person name="Gallo A."/>
            <person name="Gournas C."/>
            <person name="Habgood R."/>
            <person name="Hainaut M."/>
            <person name="Harispe M.L."/>
            <person name="Henrissat B."/>
            <person name="Hilden K.S."/>
            <person name="Hope R."/>
            <person name="Hossain A."/>
            <person name="Karabika E."/>
            <person name="Karaffa L."/>
            <person name="Karanyi Z."/>
            <person name="Krasevec N."/>
            <person name="Kuo A."/>
            <person name="Kusch H."/>
            <person name="LaButti K."/>
            <person name="Lagendijk E.L."/>
            <person name="Lapidus A."/>
            <person name="Levasseur A."/>
            <person name="Lindquist E."/>
            <person name="Lipzen A."/>
            <person name="Logrieco A.F."/>
            <person name="MacCabe A."/>
            <person name="Maekelae M.R."/>
            <person name="Malavazi I."/>
            <person name="Melin P."/>
            <person name="Meyer V."/>
            <person name="Mielnichuk N."/>
            <person name="Miskei M."/>
            <person name="Molnar A.P."/>
            <person name="Mule G."/>
            <person name="Ngan C.Y."/>
            <person name="Orejas M."/>
            <person name="Orosz E."/>
            <person name="Ouedraogo J.P."/>
            <person name="Overkamp K.M."/>
            <person name="Park H.-S."/>
            <person name="Perrone G."/>
            <person name="Piumi F."/>
            <person name="Punt P.J."/>
            <person name="Ram A.F."/>
            <person name="Ramon A."/>
            <person name="Rauscher S."/>
            <person name="Record E."/>
            <person name="Riano-Pachon D.M."/>
            <person name="Robert V."/>
            <person name="Roehrig J."/>
            <person name="Ruller R."/>
            <person name="Salamov A."/>
            <person name="Salih N.S."/>
            <person name="Samson R.A."/>
            <person name="Sandor E."/>
            <person name="Sanguinetti M."/>
            <person name="Schuetze T."/>
            <person name="Sepcic K."/>
            <person name="Shelest E."/>
            <person name="Sherlock G."/>
            <person name="Sophianopoulou V."/>
            <person name="Squina F.M."/>
            <person name="Sun H."/>
            <person name="Susca A."/>
            <person name="Todd R.B."/>
            <person name="Tsang A."/>
            <person name="Unkles S.E."/>
            <person name="van de Wiele N."/>
            <person name="van Rossen-Uffink D."/>
            <person name="Oliveira J.V."/>
            <person name="Vesth T.C."/>
            <person name="Visser J."/>
            <person name="Yu J.-H."/>
            <person name="Zhou M."/>
            <person name="Andersen M.R."/>
            <person name="Archer D.B."/>
            <person name="Baker S.E."/>
            <person name="Benoit I."/>
            <person name="Brakhage A.A."/>
            <person name="Braus G.H."/>
            <person name="Fischer R."/>
            <person name="Frisvad J.C."/>
            <person name="Goldman G.H."/>
            <person name="Houbraken J."/>
            <person name="Oakley B."/>
            <person name="Pocsi I."/>
            <person name="Scazzocchio C."/>
            <person name="Seiboth B."/>
            <person name="vanKuyk P.A."/>
            <person name="Wortman J."/>
            <person name="Dyer P.S."/>
            <person name="Grigoriev I.V."/>
        </authorList>
    </citation>
    <scope>NUCLEOTIDE SEQUENCE [LARGE SCALE GENOMIC DNA]</scope>
    <source>
        <strain evidence="2">DTO 134E9</strain>
    </source>
</reference>
<protein>
    <submittedName>
        <fullName evidence="1">Uncharacterized protein</fullName>
    </submittedName>
</protein>
<dbReference type="OrthoDB" id="3009558at2759"/>
<dbReference type="STRING" id="1073089.A0A1L9RFP4"/>
<accession>A0A1L9RFP4</accession>
<keyword evidence="2" id="KW-1185">Reference proteome</keyword>
<dbReference type="GeneID" id="63751429"/>
<proteinExistence type="predicted"/>
<evidence type="ECO:0000313" key="1">
    <source>
        <dbReference type="EMBL" id="OJJ33693.1"/>
    </source>
</evidence>
<sequence>MSPFKAISPQSKSLRRSAATPFPYPPIPTDCIDPHNDAPPGQRATLRSMIEIPRIALFDTPCLENADIWILIGTKIQQWGQKDAAAARASLEPTVTDENEQFIRTYHPALSKIECVWVVHETPEKSIWVVRPCHEGIIISTHAGGREIHFLPTGLADWTTTCWPKPRFDPIFATLNPRRFLTEGDLCKLRDMFPSAVGARVFISGFIIVLFQNRSDIENSWDLDGYATQFGNLRLGYDVLETQPTQKVLSRSSAIVAAPDTFDGAASIGLKIRFSDGKEAITVPTHAFVAVRTHATTLANRVVDLYLRVKKDLARFIPIKKGFTLPKLFTSREHAWSNSPLGKKVFLAGESQEIGTLTYTYDSIESTPSFMPFPCGFQHDLSLVTADPCQSLMRVESPMGTPQVVGWGNYKDALDGDPLFITGTHATTGRLMDRKGQGVSRAAQKALAEGAQYTWDKELLSQNVSILWRTEQDEDALNGFSGNALCLGEISDRTCLAICFQNFDTPLYSREFLAKDHRPPPSKEINFPRIHGGFILPAEVRNAEILCDAADIPLPSTFPCRQRSTKNLRRSFFSHLP</sequence>
<dbReference type="EMBL" id="KV878213">
    <property type="protein sequence ID" value="OJJ33693.1"/>
    <property type="molecule type" value="Genomic_DNA"/>
</dbReference>
<dbReference type="Proteomes" id="UP000184383">
    <property type="component" value="Unassembled WGS sequence"/>
</dbReference>
<evidence type="ECO:0000313" key="2">
    <source>
        <dbReference type="Proteomes" id="UP000184383"/>
    </source>
</evidence>
<organism evidence="1 2">
    <name type="scientific">Aspergillus wentii DTO 134E9</name>
    <dbReference type="NCBI Taxonomy" id="1073089"/>
    <lineage>
        <taxon>Eukaryota</taxon>
        <taxon>Fungi</taxon>
        <taxon>Dikarya</taxon>
        <taxon>Ascomycota</taxon>
        <taxon>Pezizomycotina</taxon>
        <taxon>Eurotiomycetes</taxon>
        <taxon>Eurotiomycetidae</taxon>
        <taxon>Eurotiales</taxon>
        <taxon>Aspergillaceae</taxon>
        <taxon>Aspergillus</taxon>
        <taxon>Aspergillus subgen. Cremei</taxon>
    </lineage>
</organism>